<feature type="compositionally biased region" description="Polar residues" evidence="7">
    <location>
        <begin position="482"/>
        <end position="499"/>
    </location>
</feature>
<feature type="compositionally biased region" description="Low complexity" evidence="7">
    <location>
        <begin position="528"/>
        <end position="544"/>
    </location>
</feature>
<gene>
    <name evidence="8" type="primary">hap2</name>
    <name evidence="8" type="ORF">DNF11_2470</name>
</gene>
<protein>
    <recommendedName>
        <fullName evidence="6">Transcriptional activator HAP2</fullName>
    </recommendedName>
</protein>
<dbReference type="SMART" id="SM00521">
    <property type="entry name" value="CBF"/>
    <property type="match status" value="1"/>
</dbReference>
<comment type="subcellular location">
    <subcellularLocation>
        <location evidence="1 6">Nucleus</location>
    </subcellularLocation>
</comment>
<dbReference type="PANTHER" id="PTHR12632">
    <property type="entry name" value="TRANSCRIPTION FACTOR NF-Y ALPHA-RELATED"/>
    <property type="match status" value="1"/>
</dbReference>
<feature type="region of interest" description="Disordered" evidence="7">
    <location>
        <begin position="45"/>
        <end position="93"/>
    </location>
</feature>
<reference evidence="8 9" key="1">
    <citation type="submission" date="2018-10" db="EMBL/GenBank/DDBJ databases">
        <title>Complete genome sequence of Malassezia restricta CBS 7877.</title>
        <authorList>
            <person name="Morand S.C."/>
            <person name="Bertignac M."/>
            <person name="Iltis A."/>
            <person name="Kolder I."/>
            <person name="Pirovano W."/>
            <person name="Jourdain R."/>
            <person name="Clavaud C."/>
        </authorList>
    </citation>
    <scope>NUCLEOTIDE SEQUENCE [LARGE SCALE GENOMIC DNA]</scope>
    <source>
        <strain evidence="8 9">CBS 7877</strain>
    </source>
</reference>
<evidence type="ECO:0000256" key="1">
    <source>
        <dbReference type="ARBA" id="ARBA00004123"/>
    </source>
</evidence>
<evidence type="ECO:0000256" key="3">
    <source>
        <dbReference type="ARBA" id="ARBA00023125"/>
    </source>
</evidence>
<dbReference type="VEuPathDB" id="FungiDB:DNF11_2470"/>
<feature type="region of interest" description="Disordered" evidence="7">
    <location>
        <begin position="433"/>
        <end position="544"/>
    </location>
</feature>
<feature type="region of interest" description="Disordered" evidence="7">
    <location>
        <begin position="134"/>
        <end position="295"/>
    </location>
</feature>
<sequence>MSEGSGSNGLGAAPGLGSGFQLGPILGSGLGRQGETNPLYYAQSPHAAYFGGHPSQTNSPPHRPPAGDSYANSHLVPYLNHHTPGEGAADIGSEAPPSLDAFYIQQASGSFGVPLDVPEINAYDHAAAGSGLPSSTLPLRGPPNMVGWPPASRPSGTAGPHDIQPHDESEVLHSAPHGYPASLGAMPPLPGSTRNFPTSVYRPTDPTTHRHMMMDQDAGRPPRPLQKRQRTSPVPFGESIDMQSRFRGAGPGPGRPRLPTRGISARRDIETGTHGDGLTDFLPNTEAPAAPGSDLASWILGPDDVPQRPQAFPMDPSAYYRSGMAPPPASGIRLDMPSLATAQPPMGVPKDLAPLRSQAPNSDDEPLYVNAKQYQRILKRRVARSRMEEKRRHMFMMAIKQREEEKNGGPTEISEEWVSGLLALDEESKKPYLHESRHKHAMRRPRGPGGRFLTTEEIRKRNEEIAAQKLNEEKAGDEGVPSASSATKEGTSDAPQQSAKPFASSLEYSGPRTDEPKENPHNTVNVEPSSGAPDADAPPSTIAD</sequence>
<feature type="compositionally biased region" description="Basic and acidic residues" evidence="7">
    <location>
        <begin position="454"/>
        <end position="477"/>
    </location>
</feature>
<evidence type="ECO:0000256" key="7">
    <source>
        <dbReference type="SAM" id="MobiDB-lite"/>
    </source>
</evidence>
<dbReference type="AlphaFoldDB" id="A0A3G2S6D2"/>
<dbReference type="EMBL" id="CP033151">
    <property type="protein sequence ID" value="AYO43420.1"/>
    <property type="molecule type" value="Genomic_DNA"/>
</dbReference>
<dbReference type="GO" id="GO:0005634">
    <property type="term" value="C:nucleus"/>
    <property type="evidence" value="ECO:0007669"/>
    <property type="project" value="UniProtKB-SubCell"/>
</dbReference>
<evidence type="ECO:0000256" key="2">
    <source>
        <dbReference type="ARBA" id="ARBA00023015"/>
    </source>
</evidence>
<keyword evidence="4 6" id="KW-0804">Transcription</keyword>
<evidence type="ECO:0000256" key="6">
    <source>
        <dbReference type="RuleBase" id="RU367155"/>
    </source>
</evidence>
<evidence type="ECO:0000256" key="4">
    <source>
        <dbReference type="ARBA" id="ARBA00023163"/>
    </source>
</evidence>
<dbReference type="STRING" id="425264.A0A3G2S6D2"/>
<evidence type="ECO:0000256" key="5">
    <source>
        <dbReference type="ARBA" id="ARBA00023242"/>
    </source>
</evidence>
<keyword evidence="3 6" id="KW-0238">DNA-binding</keyword>
<dbReference type="PROSITE" id="PS51152">
    <property type="entry name" value="NFYA_HAP2_2"/>
    <property type="match status" value="1"/>
</dbReference>
<keyword evidence="9" id="KW-1185">Reference proteome</keyword>
<dbReference type="InterPro" id="IPR001289">
    <property type="entry name" value="NFYA"/>
</dbReference>
<comment type="subunit">
    <text evidence="6">Heterotrimer.</text>
</comment>
<name>A0A3G2S6D2_MALR7</name>
<dbReference type="OrthoDB" id="1097733at2759"/>
<dbReference type="Pfam" id="PF02045">
    <property type="entry name" value="CBFB_NFYA"/>
    <property type="match status" value="1"/>
</dbReference>
<keyword evidence="2 6" id="KW-0805">Transcription regulation</keyword>
<evidence type="ECO:0000313" key="8">
    <source>
        <dbReference type="EMBL" id="AYO43420.1"/>
    </source>
</evidence>
<organism evidence="8 9">
    <name type="scientific">Malassezia restricta (strain ATCC 96810 / NBRC 103918 / CBS 7877)</name>
    <name type="common">Seborrheic dermatitis infection agent</name>
    <dbReference type="NCBI Taxonomy" id="425264"/>
    <lineage>
        <taxon>Eukaryota</taxon>
        <taxon>Fungi</taxon>
        <taxon>Dikarya</taxon>
        <taxon>Basidiomycota</taxon>
        <taxon>Ustilaginomycotina</taxon>
        <taxon>Malasseziomycetes</taxon>
        <taxon>Malasseziales</taxon>
        <taxon>Malasseziaceae</taxon>
        <taxon>Malassezia</taxon>
    </lineage>
</organism>
<dbReference type="Gene3D" id="6.10.250.2430">
    <property type="match status" value="1"/>
</dbReference>
<feature type="compositionally biased region" description="Basic residues" evidence="7">
    <location>
        <begin position="436"/>
        <end position="446"/>
    </location>
</feature>
<accession>A0A3G2S6D2</accession>
<dbReference type="Proteomes" id="UP000269793">
    <property type="component" value="Chromosome IV"/>
</dbReference>
<evidence type="ECO:0000313" key="9">
    <source>
        <dbReference type="Proteomes" id="UP000269793"/>
    </source>
</evidence>
<proteinExistence type="inferred from homology"/>
<keyword evidence="5 6" id="KW-0539">Nucleus</keyword>
<comment type="similarity">
    <text evidence="6">Belongs to the NFYA/HAP2 subunit family.</text>
</comment>
<dbReference type="GO" id="GO:0003700">
    <property type="term" value="F:DNA-binding transcription factor activity"/>
    <property type="evidence" value="ECO:0007669"/>
    <property type="project" value="UniProtKB-UniRule"/>
</dbReference>
<dbReference type="GO" id="GO:0003677">
    <property type="term" value="F:DNA binding"/>
    <property type="evidence" value="ECO:0007669"/>
    <property type="project" value="UniProtKB-KW"/>
</dbReference>
<comment type="function">
    <text evidence="6">Component of the sequence-specific heterotrimeric transcription factor (NF-Y) which specifically recognizes a 5'-CCAAT-3' box motif found in the promoters of its target genes.</text>
</comment>